<proteinExistence type="inferred from homology"/>
<dbReference type="GO" id="GO:0016787">
    <property type="term" value="F:hydrolase activity"/>
    <property type="evidence" value="ECO:0007669"/>
    <property type="project" value="UniProtKB-KW"/>
</dbReference>
<dbReference type="InterPro" id="IPR029058">
    <property type="entry name" value="AB_hydrolase_fold"/>
</dbReference>
<protein>
    <submittedName>
        <fullName evidence="3">Alpha/beta hydrolase</fullName>
    </submittedName>
</protein>
<sequence length="270" mass="29273">MLSQRFQALNGRITGQGSRTVILSHGFGTDQTAWDGIRPWLDARFRVVSFDLAGCGPLGASSYDPRKHDSLFGFADDLLDILDELGIEDCAYVSHSVSGMIGAAAAVARPEPFRQLVMIGASPRYLNAPGYAGGFEQSDLNGLHDGMAANFQAWGAGFAPAVVGVSNHPAVHEFCRTLFLMRPDIALAISRTIFQSDMREVAARLESPTFLIQTRQDMAVPVQVAEWLRDHIDGAVLDVIDAVGHLPHMTAPDEVIRVLEHRLVNAPAQA</sequence>
<dbReference type="PRINTS" id="PR00111">
    <property type="entry name" value="ABHYDROLASE"/>
</dbReference>
<evidence type="ECO:0000313" key="4">
    <source>
        <dbReference type="Proteomes" id="UP000626026"/>
    </source>
</evidence>
<dbReference type="Pfam" id="PF12697">
    <property type="entry name" value="Abhydrolase_6"/>
    <property type="match status" value="1"/>
</dbReference>
<comment type="similarity">
    <text evidence="1">Belongs to the AB hydrolase superfamily.</text>
</comment>
<comment type="caution">
    <text evidence="3">The sequence shown here is derived from an EMBL/GenBank/DDBJ whole genome shotgun (WGS) entry which is preliminary data.</text>
</comment>
<reference evidence="3 4" key="1">
    <citation type="journal article" date="2013" name="Int. J. Syst. Evol. Microbiol.">
        <title>Roseomonas aerophila sp. nov., isolated from air.</title>
        <authorList>
            <person name="Kim S.J."/>
            <person name="Weon H.Y."/>
            <person name="Ahn J.H."/>
            <person name="Hong S.B."/>
            <person name="Seok S.J."/>
            <person name="Whang K.S."/>
            <person name="Kwon S.W."/>
        </authorList>
    </citation>
    <scope>NUCLEOTIDE SEQUENCE [LARGE SCALE GENOMIC DNA]</scope>
    <source>
        <strain evidence="3 4">NBRC 108923</strain>
    </source>
</reference>
<evidence type="ECO:0000259" key="2">
    <source>
        <dbReference type="Pfam" id="PF12697"/>
    </source>
</evidence>
<evidence type="ECO:0000313" key="3">
    <source>
        <dbReference type="EMBL" id="MBC9208996.1"/>
    </source>
</evidence>
<dbReference type="InterPro" id="IPR000073">
    <property type="entry name" value="AB_hydrolase_1"/>
</dbReference>
<evidence type="ECO:0000256" key="1">
    <source>
        <dbReference type="ARBA" id="ARBA00008645"/>
    </source>
</evidence>
<dbReference type="Proteomes" id="UP000626026">
    <property type="component" value="Unassembled WGS sequence"/>
</dbReference>
<dbReference type="Gene3D" id="3.40.50.1820">
    <property type="entry name" value="alpha/beta hydrolase"/>
    <property type="match status" value="1"/>
</dbReference>
<dbReference type="SUPFAM" id="SSF53474">
    <property type="entry name" value="alpha/beta-Hydrolases"/>
    <property type="match status" value="1"/>
</dbReference>
<name>A0ABR7RRN1_9PROT</name>
<keyword evidence="4" id="KW-1185">Reference proteome</keyword>
<dbReference type="PANTHER" id="PTHR43039">
    <property type="entry name" value="ESTERASE-RELATED"/>
    <property type="match status" value="1"/>
</dbReference>
<gene>
    <name evidence="3" type="ORF">IBL26_19285</name>
</gene>
<feature type="domain" description="AB hydrolase-1" evidence="2">
    <location>
        <begin position="21"/>
        <end position="257"/>
    </location>
</feature>
<dbReference type="EMBL" id="JACTVA010000043">
    <property type="protein sequence ID" value="MBC9208996.1"/>
    <property type="molecule type" value="Genomic_DNA"/>
</dbReference>
<organism evidence="3 4">
    <name type="scientific">Teichococcus aerophilus</name>
    <dbReference type="NCBI Taxonomy" id="1224513"/>
    <lineage>
        <taxon>Bacteria</taxon>
        <taxon>Pseudomonadati</taxon>
        <taxon>Pseudomonadota</taxon>
        <taxon>Alphaproteobacteria</taxon>
        <taxon>Acetobacterales</taxon>
        <taxon>Roseomonadaceae</taxon>
        <taxon>Roseomonas</taxon>
    </lineage>
</organism>
<accession>A0ABR7RRN1</accession>
<keyword evidence="3" id="KW-0378">Hydrolase</keyword>